<dbReference type="Pfam" id="PF01676">
    <property type="entry name" value="Metalloenzyme"/>
    <property type="match status" value="1"/>
</dbReference>
<dbReference type="eggNOG" id="COG1015">
    <property type="taxonomic scope" value="Bacteria"/>
</dbReference>
<protein>
    <recommendedName>
        <fullName evidence="6 7">Phosphopentomutase</fullName>
        <ecNumber evidence="6 7">5.4.2.7</ecNumber>
    </recommendedName>
    <alternativeName>
        <fullName evidence="6">Phosphodeoxyribomutase</fullName>
    </alternativeName>
</protein>
<gene>
    <name evidence="6" type="primary">deoB</name>
    <name evidence="9" type="ORF">U27_02481</name>
</gene>
<dbReference type="Gene3D" id="3.40.720.10">
    <property type="entry name" value="Alkaline Phosphatase, subunit A"/>
    <property type="match status" value="1"/>
</dbReference>
<evidence type="ECO:0000256" key="7">
    <source>
        <dbReference type="NCBIfam" id="TIGR01696"/>
    </source>
</evidence>
<comment type="subcellular location">
    <subcellularLocation>
        <location evidence="6">Cytoplasm</location>
    </subcellularLocation>
</comment>
<keyword evidence="3 6" id="KW-0479">Metal-binding</keyword>
<dbReference type="HOGENOM" id="CLU_053861_0_0_0"/>
<dbReference type="NCBIfam" id="NF003766">
    <property type="entry name" value="PRK05362.1"/>
    <property type="match status" value="1"/>
</dbReference>
<dbReference type="GO" id="GO:0006018">
    <property type="term" value="P:2-deoxyribose 1-phosphate catabolic process"/>
    <property type="evidence" value="ECO:0007669"/>
    <property type="project" value="UniProtKB-UniRule"/>
</dbReference>
<comment type="cofactor">
    <cofactor evidence="6">
        <name>Mn(2+)</name>
        <dbReference type="ChEBI" id="CHEBI:29035"/>
    </cofactor>
    <text evidence="6">Binds 2 manganese ions.</text>
</comment>
<feature type="binding site" evidence="6">
    <location>
        <position position="326"/>
    </location>
    <ligand>
        <name>Mn(2+)</name>
        <dbReference type="ChEBI" id="CHEBI:29035"/>
        <label>1</label>
    </ligand>
</feature>
<feature type="binding site" evidence="6">
    <location>
        <position position="327"/>
    </location>
    <ligand>
        <name>Mn(2+)</name>
        <dbReference type="ChEBI" id="CHEBI:29035"/>
        <label>1</label>
    </ligand>
</feature>
<evidence type="ECO:0000256" key="4">
    <source>
        <dbReference type="ARBA" id="ARBA00023211"/>
    </source>
</evidence>
<comment type="function">
    <text evidence="6">Isomerase that catalyzes the conversion of deoxy-ribose 1-phosphate (dRib-1-P) and ribose 1-phosphate (Rib-1-P) to deoxy-ribose 5-phosphate (dRib-5-P) and ribose 5-phosphate (Rib-5-P), respectively.</text>
</comment>
<comment type="catalytic activity">
    <reaction evidence="6">
        <text>alpha-D-ribose 1-phosphate = D-ribose 5-phosphate</text>
        <dbReference type="Rhea" id="RHEA:18793"/>
        <dbReference type="ChEBI" id="CHEBI:57720"/>
        <dbReference type="ChEBI" id="CHEBI:78346"/>
        <dbReference type="EC" id="5.4.2.7"/>
    </reaction>
</comment>
<evidence type="ECO:0000256" key="2">
    <source>
        <dbReference type="ARBA" id="ARBA00022490"/>
    </source>
</evidence>
<dbReference type="CDD" id="cd16009">
    <property type="entry name" value="PPM"/>
    <property type="match status" value="1"/>
</dbReference>
<feature type="binding site" evidence="6">
    <location>
        <position position="290"/>
    </location>
    <ligand>
        <name>Mn(2+)</name>
        <dbReference type="ChEBI" id="CHEBI:29035"/>
        <label>2</label>
    </ligand>
</feature>
<dbReference type="GO" id="GO:0009117">
    <property type="term" value="P:nucleotide metabolic process"/>
    <property type="evidence" value="ECO:0007669"/>
    <property type="project" value="UniProtKB-UniRule"/>
</dbReference>
<dbReference type="InterPro" id="IPR024052">
    <property type="entry name" value="Phosphopentomutase_DeoB_cap_sf"/>
</dbReference>
<dbReference type="Proteomes" id="UP000030661">
    <property type="component" value="Unassembled WGS sequence"/>
</dbReference>
<evidence type="ECO:0000259" key="8">
    <source>
        <dbReference type="Pfam" id="PF01676"/>
    </source>
</evidence>
<dbReference type="InterPro" id="IPR010045">
    <property type="entry name" value="DeoB"/>
</dbReference>
<dbReference type="PANTHER" id="PTHR21110:SF0">
    <property type="entry name" value="PHOSPHOPENTOMUTASE"/>
    <property type="match status" value="1"/>
</dbReference>
<dbReference type="GO" id="GO:0030145">
    <property type="term" value="F:manganese ion binding"/>
    <property type="evidence" value="ECO:0007669"/>
    <property type="project" value="UniProtKB-UniRule"/>
</dbReference>
<evidence type="ECO:0000256" key="6">
    <source>
        <dbReference type="HAMAP-Rule" id="MF_00740"/>
    </source>
</evidence>
<keyword evidence="2 6" id="KW-0963">Cytoplasm</keyword>
<keyword evidence="10" id="KW-1185">Reference proteome</keyword>
<dbReference type="InterPro" id="IPR006124">
    <property type="entry name" value="Metalloenzyme"/>
</dbReference>
<feature type="binding site" evidence="6">
    <location>
        <position position="338"/>
    </location>
    <ligand>
        <name>Mn(2+)</name>
        <dbReference type="ChEBI" id="CHEBI:29035"/>
        <label>2</label>
    </ligand>
</feature>
<comment type="catalytic activity">
    <reaction evidence="6">
        <text>2-deoxy-alpha-D-ribose 1-phosphate = 2-deoxy-D-ribose 5-phosphate</text>
        <dbReference type="Rhea" id="RHEA:27658"/>
        <dbReference type="ChEBI" id="CHEBI:57259"/>
        <dbReference type="ChEBI" id="CHEBI:62877"/>
        <dbReference type="EC" id="5.4.2.7"/>
    </reaction>
</comment>
<dbReference type="SUPFAM" id="SSF143856">
    <property type="entry name" value="DeoB insert domain-like"/>
    <property type="match status" value="1"/>
</dbReference>
<dbReference type="EC" id="5.4.2.7" evidence="6 7"/>
<keyword evidence="5 6" id="KW-0413">Isomerase</keyword>
<feature type="binding site" evidence="6">
    <location>
        <position position="13"/>
    </location>
    <ligand>
        <name>Mn(2+)</name>
        <dbReference type="ChEBI" id="CHEBI:29035"/>
        <label>1</label>
    </ligand>
</feature>
<evidence type="ECO:0000256" key="1">
    <source>
        <dbReference type="ARBA" id="ARBA00010373"/>
    </source>
</evidence>
<reference evidence="9" key="1">
    <citation type="journal article" date="2015" name="PeerJ">
        <title>First genomic representation of candidate bacterial phylum KSB3 points to enhanced environmental sensing as a trigger of wastewater bulking.</title>
        <authorList>
            <person name="Sekiguchi Y."/>
            <person name="Ohashi A."/>
            <person name="Parks D.H."/>
            <person name="Yamauchi T."/>
            <person name="Tyson G.W."/>
            <person name="Hugenholtz P."/>
        </authorList>
    </citation>
    <scope>NUCLEOTIDE SEQUENCE [LARGE SCALE GENOMIC DNA]</scope>
</reference>
<dbReference type="PANTHER" id="PTHR21110">
    <property type="entry name" value="PHOSPHOPENTOMUTASE"/>
    <property type="match status" value="1"/>
</dbReference>
<evidence type="ECO:0000256" key="3">
    <source>
        <dbReference type="ARBA" id="ARBA00022723"/>
    </source>
</evidence>
<evidence type="ECO:0000256" key="5">
    <source>
        <dbReference type="ARBA" id="ARBA00023235"/>
    </source>
</evidence>
<dbReference type="GO" id="GO:0008973">
    <property type="term" value="F:phosphopentomutase activity"/>
    <property type="evidence" value="ECO:0007669"/>
    <property type="project" value="UniProtKB-UniRule"/>
</dbReference>
<dbReference type="HAMAP" id="MF_00740">
    <property type="entry name" value="Phosphopentomut"/>
    <property type="match status" value="1"/>
</dbReference>
<dbReference type="GO" id="GO:0043094">
    <property type="term" value="P:metabolic compound salvage"/>
    <property type="evidence" value="ECO:0007669"/>
    <property type="project" value="UniProtKB-UniRule"/>
</dbReference>
<organism evidence="9">
    <name type="scientific">Vecturithrix granuli</name>
    <dbReference type="NCBI Taxonomy" id="1499967"/>
    <lineage>
        <taxon>Bacteria</taxon>
        <taxon>Candidatus Moduliflexota</taxon>
        <taxon>Candidatus Vecturitrichia</taxon>
        <taxon>Candidatus Vecturitrichales</taxon>
        <taxon>Candidatus Vecturitrichaceae</taxon>
        <taxon>Candidatus Vecturithrix</taxon>
    </lineage>
</organism>
<dbReference type="Gene3D" id="3.30.70.1250">
    <property type="entry name" value="Phosphopentomutase"/>
    <property type="match status" value="1"/>
</dbReference>
<dbReference type="SUPFAM" id="SSF53649">
    <property type="entry name" value="Alkaline phosphatase-like"/>
    <property type="match status" value="1"/>
</dbReference>
<comment type="pathway">
    <text evidence="6">Carbohydrate degradation; 2-deoxy-D-ribose 1-phosphate degradation; D-glyceraldehyde 3-phosphate and acetaldehyde from 2-deoxy-alpha-D-ribose 1-phosphate: step 1/2.</text>
</comment>
<dbReference type="UniPathway" id="UPA00087">
    <property type="reaction ID" value="UER00173"/>
</dbReference>
<dbReference type="STRING" id="1499967.U27_02481"/>
<evidence type="ECO:0000313" key="9">
    <source>
        <dbReference type="EMBL" id="GAK55647.1"/>
    </source>
</evidence>
<dbReference type="FunFam" id="3.30.70.1250:FF:000001">
    <property type="entry name" value="Phosphopentomutase"/>
    <property type="match status" value="1"/>
</dbReference>
<feature type="domain" description="Metalloenzyme" evidence="8">
    <location>
        <begin position="5"/>
        <end position="377"/>
    </location>
</feature>
<keyword evidence="4 6" id="KW-0464">Manganese</keyword>
<name>A0A0S6WAQ8_VECG1</name>
<dbReference type="InterPro" id="IPR017850">
    <property type="entry name" value="Alkaline_phosphatase_core_sf"/>
</dbReference>
<sequence length="391" mass="41985">MHHNKRVVIIVLDSVGIGELPDAANYGDAGSHTLGNIARAIGGLHVPYLEKLGLGRIEPLQGVAAIDSPQASYGKMAELSAGKDTTTGHWELMGLVLEKPFPTYPHGFPPEVIAEFSRRTGKEVLGNKPASGTQIIEELGAEHLATGKPIVYTSADSVFQIAAHEGVIPVAELYALCEQAREILQGAHAVGRVIARPFIGEPGNFTRTGHRKDFSRKPPQPTLLDVAKAAGYPVTGVGKIDNIFADQGLTASNHTTNDMAGVDATLECMRSQPNGIIFTNLCDFDMLYGHRNNVQGYAQALRNFDARIPELLQTVREHDLLVITADHGCDPTTASTDHSREYVPILVYGPALKSGINLGVRSSFADLAATIAEYLDVPAPKWGASFLNLLQ</sequence>
<dbReference type="NCBIfam" id="TIGR01696">
    <property type="entry name" value="deoB"/>
    <property type="match status" value="1"/>
</dbReference>
<dbReference type="AlphaFoldDB" id="A0A0S6WAQ8"/>
<dbReference type="EMBL" id="DF820463">
    <property type="protein sequence ID" value="GAK55647.1"/>
    <property type="molecule type" value="Genomic_DNA"/>
</dbReference>
<feature type="binding site" evidence="6">
    <location>
        <position position="285"/>
    </location>
    <ligand>
        <name>Mn(2+)</name>
        <dbReference type="ChEBI" id="CHEBI:29035"/>
        <label>2</label>
    </ligand>
</feature>
<accession>A0A0S6WAQ8</accession>
<proteinExistence type="inferred from homology"/>
<dbReference type="GO" id="GO:0005829">
    <property type="term" value="C:cytosol"/>
    <property type="evidence" value="ECO:0007669"/>
    <property type="project" value="TreeGrafter"/>
</dbReference>
<dbReference type="GO" id="GO:0000287">
    <property type="term" value="F:magnesium ion binding"/>
    <property type="evidence" value="ECO:0007669"/>
    <property type="project" value="UniProtKB-UniRule"/>
</dbReference>
<dbReference type="GO" id="GO:0006015">
    <property type="term" value="P:5-phosphoribose 1-diphosphate biosynthetic process"/>
    <property type="evidence" value="ECO:0007669"/>
    <property type="project" value="UniProtKB-UniPathway"/>
</dbReference>
<dbReference type="PIRSF" id="PIRSF001491">
    <property type="entry name" value="Ppentomutase"/>
    <property type="match status" value="1"/>
</dbReference>
<comment type="similarity">
    <text evidence="1 6">Belongs to the phosphopentomutase family.</text>
</comment>
<evidence type="ECO:0000313" key="10">
    <source>
        <dbReference type="Proteomes" id="UP000030661"/>
    </source>
</evidence>